<gene>
    <name evidence="2" type="ORF">F0U83_00735</name>
</gene>
<organism evidence="2 3">
    <name type="scientific">Neptunomonas concharum</name>
    <dbReference type="NCBI Taxonomy" id="1031538"/>
    <lineage>
        <taxon>Bacteria</taxon>
        <taxon>Pseudomonadati</taxon>
        <taxon>Pseudomonadota</taxon>
        <taxon>Gammaproteobacteria</taxon>
        <taxon>Oceanospirillales</taxon>
        <taxon>Oceanospirillaceae</taxon>
        <taxon>Neptunomonas</taxon>
    </lineage>
</organism>
<sequence length="449" mass="50475">MQHTKPLKIAIVGSGISGLGAAWLLSQQHDVTLFEKDDRLGGHSNTVDVSTAEGLVPVDTGFIVFNPVNYPNLVALFNHLDVLVTPTDMSFAVSLNHGAMEYSGSGLKGLFAQKSNLLNPRFLGMVKDILRFYKMTQADGYHPGQLTLRELLECGGYGQAFRDNHLLPMGAAIWSTPMDKMLDYPAEAFIRFCNNHGLLQVKDRPQWHTVVGGSREYVTRLCDQVKGQILTHHAIRQVRRMGGKVLVSDRQGGEWMFDHIVFACHADQSLKLLSDIRPEEQDVLRHFRFERNRAVLHSDTALMPKRRSVWSSWNYLGNDISQGGQLSVSYWMNALQPLATTHPMIVTLNPYQEPREGSVHASFLYDHPVFDQSAIEAQEKLWHIQGNHNTWFCGAWCGYGFHEDGLQSGLLVAEALSGTQRPWEIEGMNSRIPLPIDWKPTRYKAEAAA</sequence>
<dbReference type="PANTHER" id="PTHR42923">
    <property type="entry name" value="PROTOPORPHYRINOGEN OXIDASE"/>
    <property type="match status" value="1"/>
</dbReference>
<dbReference type="EMBL" id="CP043869">
    <property type="protein sequence ID" value="QEQ95343.1"/>
    <property type="molecule type" value="Genomic_DNA"/>
</dbReference>
<dbReference type="Gene3D" id="1.10.405.20">
    <property type="match status" value="1"/>
</dbReference>
<dbReference type="GO" id="GO:0016491">
    <property type="term" value="F:oxidoreductase activity"/>
    <property type="evidence" value="ECO:0007669"/>
    <property type="project" value="InterPro"/>
</dbReference>
<keyword evidence="3" id="KW-1185">Reference proteome</keyword>
<dbReference type="Pfam" id="PF01593">
    <property type="entry name" value="Amino_oxidase"/>
    <property type="match status" value="1"/>
</dbReference>
<dbReference type="Gene3D" id="3.50.50.60">
    <property type="entry name" value="FAD/NAD(P)-binding domain"/>
    <property type="match status" value="1"/>
</dbReference>
<protein>
    <submittedName>
        <fullName evidence="2">FAD-dependent oxidoreductase</fullName>
    </submittedName>
</protein>
<feature type="domain" description="Amine oxidase" evidence="1">
    <location>
        <begin position="16"/>
        <end position="275"/>
    </location>
</feature>
<accession>A0A5P1R6X5</accession>
<name>A0A5P1R6X5_9GAMM</name>
<evidence type="ECO:0000313" key="3">
    <source>
        <dbReference type="Proteomes" id="UP000324760"/>
    </source>
</evidence>
<reference evidence="2 3" key="1">
    <citation type="journal article" date="2019" name="Biochem. Eng. J.">
        <title>Metabolic engineering of the marine bacteria Neptunomonas concharum for the production of acetoin and meso-2,3-butanediol from acetate.</title>
        <authorList>
            <person name="Li W."/>
            <person name="Pu N."/>
            <person name="Liu C.-X."/>
            <person name="Yuan Q.-P."/>
            <person name="Li Z.-J."/>
        </authorList>
    </citation>
    <scope>NUCLEOTIDE SEQUENCE [LARGE SCALE GENOMIC DNA]</scope>
    <source>
        <strain evidence="2 3">JCM17730</strain>
    </source>
</reference>
<dbReference type="AlphaFoldDB" id="A0A5P1R6X5"/>
<dbReference type="InterPro" id="IPR036188">
    <property type="entry name" value="FAD/NAD-bd_sf"/>
</dbReference>
<dbReference type="KEGG" id="ncu:F0U83_00735"/>
<dbReference type="OrthoDB" id="20837at2"/>
<dbReference type="Gene3D" id="3.30.70.1990">
    <property type="match status" value="1"/>
</dbReference>
<dbReference type="InterPro" id="IPR050464">
    <property type="entry name" value="Zeta_carotene_desat/Oxidored"/>
</dbReference>
<proteinExistence type="predicted"/>
<dbReference type="Proteomes" id="UP000324760">
    <property type="component" value="Chromosome"/>
</dbReference>
<dbReference type="PANTHER" id="PTHR42923:SF17">
    <property type="entry name" value="AMINE OXIDASE DOMAIN-CONTAINING PROTEIN"/>
    <property type="match status" value="1"/>
</dbReference>
<evidence type="ECO:0000259" key="1">
    <source>
        <dbReference type="Pfam" id="PF01593"/>
    </source>
</evidence>
<dbReference type="InterPro" id="IPR002937">
    <property type="entry name" value="Amino_oxidase"/>
</dbReference>
<dbReference type="RefSeq" id="WP_138986046.1">
    <property type="nucleotide sequence ID" value="NZ_CP043869.1"/>
</dbReference>
<dbReference type="SUPFAM" id="SSF51905">
    <property type="entry name" value="FAD/NAD(P)-binding domain"/>
    <property type="match status" value="1"/>
</dbReference>
<evidence type="ECO:0000313" key="2">
    <source>
        <dbReference type="EMBL" id="QEQ95343.1"/>
    </source>
</evidence>